<feature type="compositionally biased region" description="Basic and acidic residues" evidence="1">
    <location>
        <begin position="278"/>
        <end position="295"/>
    </location>
</feature>
<feature type="compositionally biased region" description="Low complexity" evidence="1">
    <location>
        <begin position="98"/>
        <end position="122"/>
    </location>
</feature>
<evidence type="ECO:0000313" key="3">
    <source>
        <dbReference type="Proteomes" id="UP000654913"/>
    </source>
</evidence>
<dbReference type="KEGG" id="apuu:APUU_11637A"/>
<feature type="compositionally biased region" description="Basic and acidic residues" evidence="1">
    <location>
        <begin position="302"/>
        <end position="324"/>
    </location>
</feature>
<dbReference type="RefSeq" id="XP_041551003.1">
    <property type="nucleotide sequence ID" value="XM_041697749.1"/>
</dbReference>
<name>A0A7R7XDR1_9EURO</name>
<feature type="region of interest" description="Disordered" evidence="1">
    <location>
        <begin position="92"/>
        <end position="138"/>
    </location>
</feature>
<evidence type="ECO:0000256" key="1">
    <source>
        <dbReference type="SAM" id="MobiDB-lite"/>
    </source>
</evidence>
<organism evidence="2 3">
    <name type="scientific">Aspergillus puulaauensis</name>
    <dbReference type="NCBI Taxonomy" id="1220207"/>
    <lineage>
        <taxon>Eukaryota</taxon>
        <taxon>Fungi</taxon>
        <taxon>Dikarya</taxon>
        <taxon>Ascomycota</taxon>
        <taxon>Pezizomycotina</taxon>
        <taxon>Eurotiomycetes</taxon>
        <taxon>Eurotiomycetidae</taxon>
        <taxon>Eurotiales</taxon>
        <taxon>Aspergillaceae</taxon>
        <taxon>Aspergillus</taxon>
    </lineage>
</organism>
<dbReference type="EMBL" id="AP024443">
    <property type="protein sequence ID" value="BCS18809.1"/>
    <property type="molecule type" value="Genomic_DNA"/>
</dbReference>
<keyword evidence="3" id="KW-1185">Reference proteome</keyword>
<accession>A0A7R7XDR1</accession>
<proteinExistence type="predicted"/>
<dbReference type="GeneID" id="64968814"/>
<dbReference type="OrthoDB" id="5367448at2759"/>
<feature type="region of interest" description="Disordered" evidence="1">
    <location>
        <begin position="278"/>
        <end position="332"/>
    </location>
</feature>
<sequence length="332" mass="36806">MSFFSNLAQIQARSLYIKTQPCSRNLEESKLILAALQKFGEVVSFRNNRLNPSREGDFGISGAPSVNTINVTFDSPQAAQAAISSSPLVVDLRGTGKSNPPNNANTGDNANAAAAEANSDATPLQDLKPRPGTSTRHPRTMIRCSITESKVDHVSAAKRNPFSGTFNPYVRSPVYKGLVDILDKRLKGLADCSTARKTSQPPNLSKASYDSASAMGGGSLFGLWKQRDVWQRKGEAEVTIPGLIKKIEELQMEIEIQGPQEDKTEEIAELERQIEQMEKWDKKQKQAETRQGSKEKRLRAVRNTEKKKAKEERMRKWREEKGQEESMGQTAG</sequence>
<gene>
    <name evidence="2" type="ORF">APUU_11637A</name>
</gene>
<protein>
    <submittedName>
        <fullName evidence="2">Uncharacterized protein</fullName>
    </submittedName>
</protein>
<reference evidence="2" key="1">
    <citation type="submission" date="2021-01" db="EMBL/GenBank/DDBJ databases">
        <authorList>
            <consortium name="Aspergillus puulaauensis MK2 genome sequencing consortium"/>
            <person name="Kazuki M."/>
            <person name="Futagami T."/>
        </authorList>
    </citation>
    <scope>NUCLEOTIDE SEQUENCE</scope>
    <source>
        <strain evidence="2">MK2</strain>
    </source>
</reference>
<dbReference type="AlphaFoldDB" id="A0A7R7XDR1"/>
<evidence type="ECO:0000313" key="2">
    <source>
        <dbReference type="EMBL" id="BCS18809.1"/>
    </source>
</evidence>
<dbReference type="Proteomes" id="UP000654913">
    <property type="component" value="Chromosome 1"/>
</dbReference>
<reference evidence="2" key="2">
    <citation type="submission" date="2021-02" db="EMBL/GenBank/DDBJ databases">
        <title>Aspergillus puulaauensis MK2 genome sequence.</title>
        <authorList>
            <person name="Futagami T."/>
            <person name="Mori K."/>
            <person name="Kadooka C."/>
            <person name="Tanaka T."/>
        </authorList>
    </citation>
    <scope>NUCLEOTIDE SEQUENCE</scope>
    <source>
        <strain evidence="2">MK2</strain>
    </source>
</reference>